<evidence type="ECO:0000313" key="7">
    <source>
        <dbReference type="Proteomes" id="UP000095605"/>
    </source>
</evidence>
<keyword evidence="7" id="KW-1185">Reference proteome</keyword>
<dbReference type="Proteomes" id="UP000095605">
    <property type="component" value="Unassembled WGS sequence"/>
</dbReference>
<dbReference type="OrthoDB" id="10264196at2759"/>
<dbReference type="Gene3D" id="3.20.20.10">
    <property type="entry name" value="Alanine racemase"/>
    <property type="match status" value="1"/>
</dbReference>
<evidence type="ECO:0000256" key="3">
    <source>
        <dbReference type="PIRSR" id="PIRSR004848-1"/>
    </source>
</evidence>
<keyword evidence="1 2" id="KW-0663">Pyridoxal phosphate</keyword>
<dbReference type="GO" id="GO:0030170">
    <property type="term" value="F:pyridoxal phosphate binding"/>
    <property type="evidence" value="ECO:0007669"/>
    <property type="project" value="UniProtKB-UniRule"/>
</dbReference>
<reference evidence="7" key="1">
    <citation type="journal article" date="2016" name="Genome Announc.">
        <title>Genome sequences of three species of Hanseniaspora isolated from spontaneous wine fermentations.</title>
        <authorList>
            <person name="Sternes P.R."/>
            <person name="Lee D."/>
            <person name="Kutyna D.R."/>
            <person name="Borneman A.R."/>
        </authorList>
    </citation>
    <scope>NUCLEOTIDE SEQUENCE [LARGE SCALE GENOMIC DNA]</scope>
    <source>
        <strain evidence="7">AWRI3578</strain>
    </source>
</reference>
<organism evidence="6 7">
    <name type="scientific">Hanseniaspora opuntiae</name>
    <dbReference type="NCBI Taxonomy" id="211096"/>
    <lineage>
        <taxon>Eukaryota</taxon>
        <taxon>Fungi</taxon>
        <taxon>Dikarya</taxon>
        <taxon>Ascomycota</taxon>
        <taxon>Saccharomycotina</taxon>
        <taxon>Saccharomycetes</taxon>
        <taxon>Saccharomycodales</taxon>
        <taxon>Saccharomycodaceae</taxon>
        <taxon>Hanseniaspora</taxon>
    </lineage>
</organism>
<dbReference type="HAMAP" id="MF_02087">
    <property type="entry name" value="PLP_homeostasis"/>
    <property type="match status" value="1"/>
</dbReference>
<evidence type="ECO:0000256" key="1">
    <source>
        <dbReference type="ARBA" id="ARBA00022898"/>
    </source>
</evidence>
<comment type="caution">
    <text evidence="6">The sequence shown here is derived from an EMBL/GenBank/DDBJ whole genome shotgun (WGS) entry which is preliminary data.</text>
</comment>
<sequence>MSSPIISNYNRILGKINNPNVLLLPVSKFKPSSDILVLYNTGVKQFGENYVQELVQKQAELPKDIKWFFIGQLQSNKCKDLAYLSNLNTIESINSLKQLKKIEQHRSDYYNSNQDLFGSSAENAIINIKIQINTSKEDQKGGLSSIEEITPLIDFLTKEAKFLRFDGLMTIGSFSNSTNDGEINEDFETLGQFKLKVHEAYSIPLESIKLSMGMSHDFEKAIKQGSNEIRIGTDIFGAR</sequence>
<feature type="modified residue" description="N6-(pyridoxal phosphate)lysine" evidence="2 3">
    <location>
        <position position="28"/>
    </location>
</feature>
<comment type="cofactor">
    <cofactor evidence="3">
        <name>pyridoxal 5'-phosphate</name>
        <dbReference type="ChEBI" id="CHEBI:597326"/>
    </cofactor>
</comment>
<evidence type="ECO:0000259" key="5">
    <source>
        <dbReference type="Pfam" id="PF01168"/>
    </source>
</evidence>
<dbReference type="InterPro" id="IPR029066">
    <property type="entry name" value="PLP-binding_barrel"/>
</dbReference>
<evidence type="ECO:0000313" key="6">
    <source>
        <dbReference type="EMBL" id="OEJ82559.1"/>
    </source>
</evidence>
<protein>
    <recommendedName>
        <fullName evidence="2">Pyridoxal phosphate homeostasis protein</fullName>
        <shortName evidence="2">PLP homeostasis protein</shortName>
    </recommendedName>
</protein>
<evidence type="ECO:0000256" key="2">
    <source>
        <dbReference type="HAMAP-Rule" id="MF_03225"/>
    </source>
</evidence>
<accession>A0A1E5R6L7</accession>
<dbReference type="NCBIfam" id="TIGR00044">
    <property type="entry name" value="YggS family pyridoxal phosphate-dependent enzyme"/>
    <property type="match status" value="1"/>
</dbReference>
<dbReference type="Pfam" id="PF01168">
    <property type="entry name" value="Ala_racemase_N"/>
    <property type="match status" value="1"/>
</dbReference>
<dbReference type="EMBL" id="LPNL01000008">
    <property type="protein sequence ID" value="OEJ82559.1"/>
    <property type="molecule type" value="Genomic_DNA"/>
</dbReference>
<proteinExistence type="inferred from homology"/>
<gene>
    <name evidence="6" type="ORF">AWRI3578_g3420</name>
</gene>
<dbReference type="SUPFAM" id="SSF51419">
    <property type="entry name" value="PLP-binding barrel"/>
    <property type="match status" value="1"/>
</dbReference>
<dbReference type="InterPro" id="IPR011078">
    <property type="entry name" value="PyrdxlP_homeostasis"/>
</dbReference>
<evidence type="ECO:0000256" key="4">
    <source>
        <dbReference type="RuleBase" id="RU004514"/>
    </source>
</evidence>
<comment type="similarity">
    <text evidence="2 4">Belongs to the pyridoxal phosphate-binding protein YggS/PROSC family.</text>
</comment>
<feature type="domain" description="Alanine racemase N-terminal" evidence="5">
    <location>
        <begin position="5"/>
        <end position="238"/>
    </location>
</feature>
<dbReference type="PANTHER" id="PTHR10146">
    <property type="entry name" value="PROLINE SYNTHETASE CO-TRANSCRIBED BACTERIAL HOMOLOG PROTEIN"/>
    <property type="match status" value="1"/>
</dbReference>
<dbReference type="PANTHER" id="PTHR10146:SF14">
    <property type="entry name" value="PYRIDOXAL PHOSPHATE HOMEOSTASIS PROTEIN"/>
    <property type="match status" value="1"/>
</dbReference>
<dbReference type="AlphaFoldDB" id="A0A1E5R6L7"/>
<name>A0A1E5R6L7_9ASCO</name>
<comment type="function">
    <text evidence="2">Pyridoxal 5'-phosphate (PLP)-binding protein, which may be involved in intracellular homeostatic regulation of pyridoxal 5'-phosphate (PLP), the active form of vitamin B6.</text>
</comment>
<dbReference type="PIRSF" id="PIRSF004848">
    <property type="entry name" value="YBL036c_PLPDEIII"/>
    <property type="match status" value="1"/>
</dbReference>
<dbReference type="InterPro" id="IPR001608">
    <property type="entry name" value="Ala_racemase_N"/>
</dbReference>